<comment type="caution">
    <text evidence="2">The sequence shown here is derived from an EMBL/GenBank/DDBJ whole genome shotgun (WGS) entry which is preliminary data.</text>
</comment>
<feature type="region of interest" description="Disordered" evidence="1">
    <location>
        <begin position="344"/>
        <end position="370"/>
    </location>
</feature>
<feature type="compositionally biased region" description="Basic and acidic residues" evidence="1">
    <location>
        <begin position="355"/>
        <end position="366"/>
    </location>
</feature>
<evidence type="ECO:0000313" key="3">
    <source>
        <dbReference type="Proteomes" id="UP001211907"/>
    </source>
</evidence>
<keyword evidence="3" id="KW-1185">Reference proteome</keyword>
<feature type="region of interest" description="Disordered" evidence="1">
    <location>
        <begin position="398"/>
        <end position="546"/>
    </location>
</feature>
<name>A0AAD5ST98_9FUNG</name>
<evidence type="ECO:0000313" key="2">
    <source>
        <dbReference type="EMBL" id="KAJ3084963.1"/>
    </source>
</evidence>
<sequence>MSNEKTIDENLISHDSQCRITSNERNTNNEIPTATPTAIHNCHQERDSDHGTTSSDLQEILSVGLSGYTPEKSDFTGALSADLSDTAACMTPRLQTADNYQFPLTGPHQHDSNPFNTLQDSRNFSSTNQIEEMRGVVYDSATAASGSSEYDEIKAFLRWNSDPDIEMASENSTPTLVSTSSIGPSSENALVTQASDDSAIISLNTNNASNDNTPSSVFKYDPNILVVSQIESEAYFSELISPIQQQTGISDGNLCYYYSPTSASGAQSDGIPSSLLHGFELMTASNTTLSEDHLHYGYDHASSAVFGLPIQNQSPQQQQNLFDYSQHHHIMLLQQQFQLHQQLLQQHNSQQQQEEQERHDRQEKHQQHLQTSAAFRWVAANCTASPSTVSMSVINPQSHLHSPAENNPQTQHQQCKDNNCNNQLSSTAVTTAKQPQPLNSNSDTHQKLSSRKNSCSFSRKQSSPSSPSSSYSSLTAATNNNHNNNNNNSSKTPSFSPYKNKSQKHNTTYTINSSSSSASSHHHNHDQQYQDSYHRKKQKSTTAVTPGTTLAVSAAAGCAWKHQQQQQQQRAVVPIEHLESQQRWFRSQIAQHAMRQSKVDGARRGLLANLARIAALQQHGHGGKECGGDRSGNE</sequence>
<feature type="compositionally biased region" description="Low complexity" evidence="1">
    <location>
        <begin position="344"/>
        <end position="353"/>
    </location>
</feature>
<feature type="compositionally biased region" description="Polar residues" evidence="1">
    <location>
        <begin position="398"/>
        <end position="443"/>
    </location>
</feature>
<dbReference type="EMBL" id="JADGJH010004677">
    <property type="protein sequence ID" value="KAJ3084963.1"/>
    <property type="molecule type" value="Genomic_DNA"/>
</dbReference>
<dbReference type="AlphaFoldDB" id="A0AAD5ST98"/>
<reference evidence="2" key="1">
    <citation type="submission" date="2020-05" db="EMBL/GenBank/DDBJ databases">
        <title>Phylogenomic resolution of chytrid fungi.</title>
        <authorList>
            <person name="Stajich J.E."/>
            <person name="Amses K."/>
            <person name="Simmons R."/>
            <person name="Seto K."/>
            <person name="Myers J."/>
            <person name="Bonds A."/>
            <person name="Quandt C.A."/>
            <person name="Barry K."/>
            <person name="Liu P."/>
            <person name="Grigoriev I."/>
            <person name="Longcore J.E."/>
            <person name="James T.Y."/>
        </authorList>
    </citation>
    <scope>NUCLEOTIDE SEQUENCE</scope>
    <source>
        <strain evidence="2">JEL0513</strain>
    </source>
</reference>
<protein>
    <submittedName>
        <fullName evidence="2">Uncharacterized protein</fullName>
    </submittedName>
</protein>
<proteinExistence type="predicted"/>
<feature type="compositionally biased region" description="Low complexity" evidence="1">
    <location>
        <begin position="454"/>
        <end position="488"/>
    </location>
</feature>
<organism evidence="2 3">
    <name type="scientific">Physocladia obscura</name>
    <dbReference type="NCBI Taxonomy" id="109957"/>
    <lineage>
        <taxon>Eukaryota</taxon>
        <taxon>Fungi</taxon>
        <taxon>Fungi incertae sedis</taxon>
        <taxon>Chytridiomycota</taxon>
        <taxon>Chytridiomycota incertae sedis</taxon>
        <taxon>Chytridiomycetes</taxon>
        <taxon>Chytridiales</taxon>
        <taxon>Chytriomycetaceae</taxon>
        <taxon>Physocladia</taxon>
    </lineage>
</organism>
<accession>A0AAD5ST98</accession>
<dbReference type="Proteomes" id="UP001211907">
    <property type="component" value="Unassembled WGS sequence"/>
</dbReference>
<feature type="compositionally biased region" description="Polar residues" evidence="1">
    <location>
        <begin position="489"/>
        <end position="511"/>
    </location>
</feature>
<evidence type="ECO:0000256" key="1">
    <source>
        <dbReference type="SAM" id="MobiDB-lite"/>
    </source>
</evidence>
<gene>
    <name evidence="2" type="ORF">HK100_009207</name>
</gene>